<dbReference type="Proteomes" id="UP000245379">
    <property type="component" value="Unassembled WGS sequence"/>
</dbReference>
<sequence>MKKLDKYILYFIFYIPLILLFGYFFYQVCFGERREELIIDRDLNEGFNGNVDSLYQDKRNHNVKICIISNGYRYEIPPLWESKIEKGDSLIKKRGSLKLSIYKRNKKNITLDYQDIYKRSLISP</sequence>
<evidence type="ECO:0000313" key="3">
    <source>
        <dbReference type="Proteomes" id="UP000245379"/>
    </source>
</evidence>
<gene>
    <name evidence="2" type="ORF">DHW03_03280</name>
</gene>
<organism evidence="2 3">
    <name type="scientific">Pedobacter yonginense</name>
    <dbReference type="NCBI Taxonomy" id="651869"/>
    <lineage>
        <taxon>Bacteria</taxon>
        <taxon>Pseudomonadati</taxon>
        <taxon>Bacteroidota</taxon>
        <taxon>Sphingobacteriia</taxon>
        <taxon>Sphingobacteriales</taxon>
        <taxon>Sphingobacteriaceae</taxon>
        <taxon>Pedobacter</taxon>
    </lineage>
</organism>
<dbReference type="AlphaFoldDB" id="A0A317EPP2"/>
<evidence type="ECO:0000313" key="2">
    <source>
        <dbReference type="EMBL" id="PWS28870.1"/>
    </source>
</evidence>
<comment type="caution">
    <text evidence="2">The sequence shown here is derived from an EMBL/GenBank/DDBJ whole genome shotgun (WGS) entry which is preliminary data.</text>
</comment>
<protein>
    <submittedName>
        <fullName evidence="2">Uncharacterized protein</fullName>
    </submittedName>
</protein>
<reference evidence="2 3" key="1">
    <citation type="submission" date="2018-05" db="EMBL/GenBank/DDBJ databases">
        <title>Pedobacter paludis sp. nov., isolated from wetland soil.</title>
        <authorList>
            <person name="Zhang Y."/>
            <person name="Wang G."/>
        </authorList>
    </citation>
    <scope>NUCLEOTIDE SEQUENCE [LARGE SCALE GENOMIC DNA]</scope>
    <source>
        <strain evidence="2 3">KCTC22721</strain>
    </source>
</reference>
<proteinExistence type="predicted"/>
<dbReference type="OrthoDB" id="771599at2"/>
<dbReference type="EMBL" id="QGNZ01000001">
    <property type="protein sequence ID" value="PWS28870.1"/>
    <property type="molecule type" value="Genomic_DNA"/>
</dbReference>
<dbReference type="RefSeq" id="WP_109924300.1">
    <property type="nucleotide sequence ID" value="NZ_QGNZ01000001.1"/>
</dbReference>
<keyword evidence="3" id="KW-1185">Reference proteome</keyword>
<accession>A0A317EPP2</accession>
<evidence type="ECO:0000256" key="1">
    <source>
        <dbReference type="SAM" id="Phobius"/>
    </source>
</evidence>
<feature type="transmembrane region" description="Helical" evidence="1">
    <location>
        <begin position="7"/>
        <end position="26"/>
    </location>
</feature>
<keyword evidence="1" id="KW-0812">Transmembrane</keyword>
<keyword evidence="1" id="KW-1133">Transmembrane helix</keyword>
<name>A0A317EPP2_9SPHI</name>
<keyword evidence="1" id="KW-0472">Membrane</keyword>